<keyword evidence="6" id="KW-0137">Centromere</keyword>
<keyword evidence="5" id="KW-0539">Nucleus</keyword>
<accession>A0A8D0AVG9</accession>
<evidence type="ECO:0000256" key="7">
    <source>
        <dbReference type="ARBA" id="ARBA00025735"/>
    </source>
</evidence>
<dbReference type="PANTHER" id="PTHR48122">
    <property type="entry name" value="CENTROMERE PROTEIN H"/>
    <property type="match status" value="1"/>
</dbReference>
<evidence type="ECO:0000313" key="10">
    <source>
        <dbReference type="Ensembl" id="ENSSMRP00000001206.1"/>
    </source>
</evidence>
<dbReference type="PANTHER" id="PTHR48122:SF1">
    <property type="entry name" value="CENTROMERE PROTEIN H"/>
    <property type="match status" value="1"/>
</dbReference>
<dbReference type="InterPro" id="IPR040034">
    <property type="entry name" value="CENP-H"/>
</dbReference>
<keyword evidence="3" id="KW-0158">Chromosome</keyword>
<evidence type="ECO:0000259" key="9">
    <source>
        <dbReference type="Pfam" id="PF05837"/>
    </source>
</evidence>
<comment type="subcellular location">
    <subcellularLocation>
        <location evidence="2">Chromosome</location>
        <location evidence="2">Centromere</location>
        <location evidence="2">Kinetochore</location>
    </subcellularLocation>
    <subcellularLocation>
        <location evidence="1">Nucleus</location>
    </subcellularLocation>
</comment>
<dbReference type="GO" id="GO:0043515">
    <property type="term" value="F:kinetochore binding"/>
    <property type="evidence" value="ECO:0007669"/>
    <property type="project" value="Ensembl"/>
</dbReference>
<keyword evidence="8" id="KW-0175">Coiled coil</keyword>
<evidence type="ECO:0000313" key="11">
    <source>
        <dbReference type="Proteomes" id="UP000694421"/>
    </source>
</evidence>
<dbReference type="InterPro" id="IPR008426">
    <property type="entry name" value="CENP-H_C"/>
</dbReference>
<organism evidence="10 11">
    <name type="scientific">Salvator merianae</name>
    <name type="common">Argentine black and white tegu</name>
    <name type="synonym">Tupinambis merianae</name>
    <dbReference type="NCBI Taxonomy" id="96440"/>
    <lineage>
        <taxon>Eukaryota</taxon>
        <taxon>Metazoa</taxon>
        <taxon>Chordata</taxon>
        <taxon>Craniata</taxon>
        <taxon>Vertebrata</taxon>
        <taxon>Euteleostomi</taxon>
        <taxon>Lepidosauria</taxon>
        <taxon>Squamata</taxon>
        <taxon>Bifurcata</taxon>
        <taxon>Unidentata</taxon>
        <taxon>Episquamata</taxon>
        <taxon>Laterata</taxon>
        <taxon>Teiioidea</taxon>
        <taxon>Teiidae</taxon>
        <taxon>Salvator</taxon>
    </lineage>
</organism>
<evidence type="ECO:0000256" key="2">
    <source>
        <dbReference type="ARBA" id="ARBA00004629"/>
    </source>
</evidence>
<evidence type="ECO:0000256" key="4">
    <source>
        <dbReference type="ARBA" id="ARBA00022838"/>
    </source>
</evidence>
<keyword evidence="4" id="KW-0995">Kinetochore</keyword>
<evidence type="ECO:0000256" key="8">
    <source>
        <dbReference type="SAM" id="Coils"/>
    </source>
</evidence>
<protein>
    <submittedName>
        <fullName evidence="10">Centromere protein H</fullName>
    </submittedName>
</protein>
<sequence>MAGASEEAAASAEAAAPRLVGHEGGRQPDLLTLFRVREQINQHLMEYNTAINANEESIPDQAVDDKFIECTIENLKKEMEDVKVSYLNKALALQRIQVTDALRTKLRDNDDESKVIWDTMEHIMMLSTAILKSKQQSRELEEKLNEVRQNRLALKRAGECKLAQIQDMKKKRKDELDNMEVGDMLKKVCRNLQQEIQMTTLIQNIFQNLITGSGVNWAKDPHLKAIVLQLEKNVTGI</sequence>
<feature type="coiled-coil region" evidence="8">
    <location>
        <begin position="130"/>
        <end position="157"/>
    </location>
</feature>
<name>A0A8D0AVG9_SALMN</name>
<dbReference type="AlphaFoldDB" id="A0A8D0AVG9"/>
<dbReference type="Proteomes" id="UP000694421">
    <property type="component" value="Unplaced"/>
</dbReference>
<feature type="domain" description="Centromere protein H C-terminal" evidence="9">
    <location>
        <begin position="33"/>
        <end position="231"/>
    </location>
</feature>
<reference evidence="10" key="2">
    <citation type="submission" date="2025-09" db="UniProtKB">
        <authorList>
            <consortium name="Ensembl"/>
        </authorList>
    </citation>
    <scope>IDENTIFICATION</scope>
</reference>
<dbReference type="Pfam" id="PF05837">
    <property type="entry name" value="CENP-H"/>
    <property type="match status" value="1"/>
</dbReference>
<comment type="similarity">
    <text evidence="7">Belongs to the CENP-H/MCM16 family.</text>
</comment>
<dbReference type="GO" id="GO:0000939">
    <property type="term" value="C:inner kinetochore"/>
    <property type="evidence" value="ECO:0007669"/>
    <property type="project" value="Ensembl"/>
</dbReference>
<keyword evidence="11" id="KW-1185">Reference proteome</keyword>
<evidence type="ECO:0000256" key="1">
    <source>
        <dbReference type="ARBA" id="ARBA00004123"/>
    </source>
</evidence>
<dbReference type="GeneTree" id="ENSGT00390000009578"/>
<proteinExistence type="inferred from homology"/>
<evidence type="ECO:0000256" key="3">
    <source>
        <dbReference type="ARBA" id="ARBA00022454"/>
    </source>
</evidence>
<reference evidence="10" key="1">
    <citation type="submission" date="2025-08" db="UniProtKB">
        <authorList>
            <consortium name="Ensembl"/>
        </authorList>
    </citation>
    <scope>IDENTIFICATION</scope>
</reference>
<evidence type="ECO:0000256" key="6">
    <source>
        <dbReference type="ARBA" id="ARBA00023328"/>
    </source>
</evidence>
<dbReference type="GO" id="GO:0007052">
    <property type="term" value="P:mitotic spindle organization"/>
    <property type="evidence" value="ECO:0007669"/>
    <property type="project" value="TreeGrafter"/>
</dbReference>
<dbReference type="Ensembl" id="ENSSMRT00000001458.1">
    <property type="protein sequence ID" value="ENSSMRP00000001206.1"/>
    <property type="gene ID" value="ENSSMRG00000001059.1"/>
</dbReference>
<dbReference type="GO" id="GO:0051382">
    <property type="term" value="P:kinetochore assembly"/>
    <property type="evidence" value="ECO:0007669"/>
    <property type="project" value="InterPro"/>
</dbReference>
<dbReference type="OMA" id="KSHQESW"/>
<dbReference type="GO" id="GO:0005654">
    <property type="term" value="C:nucleoplasm"/>
    <property type="evidence" value="ECO:0007669"/>
    <property type="project" value="Ensembl"/>
</dbReference>
<dbReference type="GO" id="GO:0005730">
    <property type="term" value="C:nucleolus"/>
    <property type="evidence" value="ECO:0007669"/>
    <property type="project" value="Ensembl"/>
</dbReference>
<dbReference type="GO" id="GO:0007059">
    <property type="term" value="P:chromosome segregation"/>
    <property type="evidence" value="ECO:0007669"/>
    <property type="project" value="TreeGrafter"/>
</dbReference>
<evidence type="ECO:0000256" key="5">
    <source>
        <dbReference type="ARBA" id="ARBA00023242"/>
    </source>
</evidence>